<gene>
    <name evidence="8" type="primary">mqo</name>
    <name evidence="9" type="ORF">E4U03_09835</name>
</gene>
<keyword evidence="5 8" id="KW-0285">Flavoprotein</keyword>
<dbReference type="Gene3D" id="3.50.50.60">
    <property type="entry name" value="FAD/NAD(P)-binding domain"/>
    <property type="match status" value="1"/>
</dbReference>
<keyword evidence="6 8" id="KW-0274">FAD</keyword>
<dbReference type="NCBIfam" id="NF003606">
    <property type="entry name" value="PRK05257.2-1"/>
    <property type="match status" value="1"/>
</dbReference>
<dbReference type="RefSeq" id="WP_135013419.1">
    <property type="nucleotide sequence ID" value="NZ_JADGLK010000038.1"/>
</dbReference>
<evidence type="ECO:0000256" key="5">
    <source>
        <dbReference type="ARBA" id="ARBA00022630"/>
    </source>
</evidence>
<accession>A0A4Y9F1J7</accession>
<evidence type="ECO:0000256" key="3">
    <source>
        <dbReference type="ARBA" id="ARBA00005012"/>
    </source>
</evidence>
<dbReference type="HAMAP" id="MF_00212">
    <property type="entry name" value="MQO"/>
    <property type="match status" value="1"/>
</dbReference>
<dbReference type="InterPro" id="IPR036188">
    <property type="entry name" value="FAD/NAD-bd_sf"/>
</dbReference>
<organism evidence="9 10">
    <name type="scientific">Rothia nasimurium</name>
    <dbReference type="NCBI Taxonomy" id="85336"/>
    <lineage>
        <taxon>Bacteria</taxon>
        <taxon>Bacillati</taxon>
        <taxon>Actinomycetota</taxon>
        <taxon>Actinomycetes</taxon>
        <taxon>Micrococcales</taxon>
        <taxon>Micrococcaceae</taxon>
        <taxon>Rothia</taxon>
    </lineage>
</organism>
<comment type="similarity">
    <text evidence="8">Belongs to the MQO family.</text>
</comment>
<dbReference type="AlphaFoldDB" id="A0A4Y9F1J7"/>
<dbReference type="NCBIfam" id="NF003610">
    <property type="entry name" value="PRK05257.3-1"/>
    <property type="match status" value="1"/>
</dbReference>
<dbReference type="NCBIfam" id="NF003611">
    <property type="entry name" value="PRK05257.3-2"/>
    <property type="match status" value="1"/>
</dbReference>
<dbReference type="UniPathway" id="UPA00223">
    <property type="reaction ID" value="UER01008"/>
</dbReference>
<keyword evidence="4 8" id="KW-0816">Tricarboxylic acid cycle</keyword>
<dbReference type="GO" id="GO:0047545">
    <property type="term" value="F:(S)-2-hydroxyglutarate dehydrogenase activity"/>
    <property type="evidence" value="ECO:0007669"/>
    <property type="project" value="TreeGrafter"/>
</dbReference>
<dbReference type="SUPFAM" id="SSF51905">
    <property type="entry name" value="FAD/NAD(P)-binding domain"/>
    <property type="match status" value="1"/>
</dbReference>
<dbReference type="Gene3D" id="3.30.9.10">
    <property type="entry name" value="D-Amino Acid Oxidase, subunit A, domain 2"/>
    <property type="match status" value="1"/>
</dbReference>
<evidence type="ECO:0000256" key="4">
    <source>
        <dbReference type="ARBA" id="ARBA00022532"/>
    </source>
</evidence>
<dbReference type="InterPro" id="IPR006231">
    <property type="entry name" value="MQO"/>
</dbReference>
<dbReference type="PANTHER" id="PTHR43104:SF2">
    <property type="entry name" value="L-2-HYDROXYGLUTARATE DEHYDROGENASE, MITOCHONDRIAL"/>
    <property type="match status" value="1"/>
</dbReference>
<comment type="cofactor">
    <cofactor evidence="2 8">
        <name>FAD</name>
        <dbReference type="ChEBI" id="CHEBI:57692"/>
    </cofactor>
</comment>
<dbReference type="NCBIfam" id="NF003603">
    <property type="entry name" value="PRK05257.1-1"/>
    <property type="match status" value="1"/>
</dbReference>
<evidence type="ECO:0000313" key="9">
    <source>
        <dbReference type="EMBL" id="TFU21185.1"/>
    </source>
</evidence>
<evidence type="ECO:0000256" key="7">
    <source>
        <dbReference type="ARBA" id="ARBA00023002"/>
    </source>
</evidence>
<evidence type="ECO:0000256" key="6">
    <source>
        <dbReference type="ARBA" id="ARBA00022827"/>
    </source>
</evidence>
<evidence type="ECO:0000256" key="8">
    <source>
        <dbReference type="HAMAP-Rule" id="MF_00212"/>
    </source>
</evidence>
<comment type="pathway">
    <text evidence="3 8">Carbohydrate metabolism; tricarboxylic acid cycle; oxaloacetate from (S)-malate (quinone route): step 1/1.</text>
</comment>
<evidence type="ECO:0000256" key="1">
    <source>
        <dbReference type="ARBA" id="ARBA00001139"/>
    </source>
</evidence>
<proteinExistence type="inferred from homology"/>
<keyword evidence="7 8" id="KW-0560">Oxidoreductase</keyword>
<dbReference type="GO" id="GO:0006099">
    <property type="term" value="P:tricarboxylic acid cycle"/>
    <property type="evidence" value="ECO:0007669"/>
    <property type="project" value="UniProtKB-UniRule"/>
</dbReference>
<dbReference type="GO" id="GO:0008924">
    <property type="term" value="F:L-malate dehydrogenase (quinone) activity"/>
    <property type="evidence" value="ECO:0007669"/>
    <property type="project" value="UniProtKB-UniRule"/>
</dbReference>
<protein>
    <recommendedName>
        <fullName evidence="8">Probable malate:quinone oxidoreductase</fullName>
        <ecNumber evidence="8">1.1.5.4</ecNumber>
    </recommendedName>
    <alternativeName>
        <fullName evidence="8">MQO</fullName>
    </alternativeName>
    <alternativeName>
        <fullName evidence="8">Malate dehydrogenase [quinone]</fullName>
    </alternativeName>
</protein>
<dbReference type="NCBIfam" id="NF009875">
    <property type="entry name" value="PRK13339.1"/>
    <property type="match status" value="1"/>
</dbReference>
<dbReference type="NCBIfam" id="NF003605">
    <property type="entry name" value="PRK05257.1-4"/>
    <property type="match status" value="1"/>
</dbReference>
<dbReference type="NCBIfam" id="NF003609">
    <property type="entry name" value="PRK05257.2-5"/>
    <property type="match status" value="1"/>
</dbReference>
<dbReference type="EMBL" id="SPQC01000038">
    <property type="protein sequence ID" value="TFU21185.1"/>
    <property type="molecule type" value="Genomic_DNA"/>
</dbReference>
<dbReference type="PANTHER" id="PTHR43104">
    <property type="entry name" value="L-2-HYDROXYGLUTARATE DEHYDROGENASE, MITOCHONDRIAL"/>
    <property type="match status" value="1"/>
</dbReference>
<dbReference type="EC" id="1.1.5.4" evidence="8"/>
<sequence length="492" mass="53890">MANEVQTDVVLVGGGIMSATLGVLLKEVEPTWNITLLERLDQVGQESSNPWNNAGTGHSALCELNYAPAGPDGTVDQSKALGINEQFQVSRQLWASLVEEGKIKDASFINPVPHMSLVFGEDHVRYLGKRFEAFENQKLFERMKFSTDFDQIRQWAPLSVEGRDPNQKIAATWSPEGTDVDFGNLTQQMVDYLVEQGVTVQYGQQVTNLEQQSDGSWLVKVKNRLNSEHSQTIRAKFVFLGAGGGALNLLQKSGIKEGKGFGGFPVSGLFFRNTNEETALKHNAKVYGQASVGAPPMSVPHLDTRYVNGKRSLLFGPYAGFKTNFLKQGSLLDLPLSLRPDNLVPMIRAGLDNLDLTKYLIGELLKNRDERVASLREYYPTAVADEWELITAGQRVQVIKKDAKKGGVLQFGTELIASGDGSIAALLGASPGASTAAPIMLTLLARCFPSKMNQWEPRIKELVPGYGVNLNDNHDLADELFAHTAKVLGIDN</sequence>
<comment type="catalytic activity">
    <reaction evidence="1 8">
        <text>(S)-malate + a quinone = a quinol + oxaloacetate</text>
        <dbReference type="Rhea" id="RHEA:46012"/>
        <dbReference type="ChEBI" id="CHEBI:15589"/>
        <dbReference type="ChEBI" id="CHEBI:16452"/>
        <dbReference type="ChEBI" id="CHEBI:24646"/>
        <dbReference type="ChEBI" id="CHEBI:132124"/>
        <dbReference type="EC" id="1.1.5.4"/>
    </reaction>
</comment>
<evidence type="ECO:0000256" key="2">
    <source>
        <dbReference type="ARBA" id="ARBA00001974"/>
    </source>
</evidence>
<comment type="caution">
    <text evidence="9">The sequence shown here is derived from an EMBL/GenBank/DDBJ whole genome shotgun (WGS) entry which is preliminary data.</text>
</comment>
<dbReference type="STRING" id="85336.A7979_01830"/>
<dbReference type="Pfam" id="PF06039">
    <property type="entry name" value="Mqo"/>
    <property type="match status" value="1"/>
</dbReference>
<evidence type="ECO:0000313" key="10">
    <source>
        <dbReference type="Proteomes" id="UP000297951"/>
    </source>
</evidence>
<dbReference type="NCBIfam" id="TIGR01320">
    <property type="entry name" value="mal_quin_oxido"/>
    <property type="match status" value="1"/>
</dbReference>
<reference evidence="9 10" key="1">
    <citation type="submission" date="2019-03" db="EMBL/GenBank/DDBJ databases">
        <title>Diversity of the mouse oral microbiome.</title>
        <authorList>
            <person name="Joseph S."/>
            <person name="Aduse-Opoku J."/>
            <person name="Curtis M."/>
            <person name="Wade W."/>
            <person name="Hashim A."/>
        </authorList>
    </citation>
    <scope>NUCLEOTIDE SEQUENCE [LARGE SCALE GENOMIC DNA]</scope>
    <source>
        <strain evidence="10">irhom_31</strain>
    </source>
</reference>
<name>A0A4Y9F1J7_9MICC</name>
<dbReference type="OrthoDB" id="9763983at2"/>
<dbReference type="Proteomes" id="UP000297951">
    <property type="component" value="Unassembled WGS sequence"/>
</dbReference>